<comment type="caution">
    <text evidence="2">The sequence shown here is derived from an EMBL/GenBank/DDBJ whole genome shotgun (WGS) entry which is preliminary data.</text>
</comment>
<gene>
    <name evidence="2" type="ORF">A3C17_03540</name>
</gene>
<dbReference type="AlphaFoldDB" id="A0A1F7U176"/>
<evidence type="ECO:0000313" key="3">
    <source>
        <dbReference type="Proteomes" id="UP000177097"/>
    </source>
</evidence>
<proteinExistence type="predicted"/>
<dbReference type="EMBL" id="MGDX01000012">
    <property type="protein sequence ID" value="OGL71437.1"/>
    <property type="molecule type" value="Genomic_DNA"/>
</dbReference>
<protein>
    <submittedName>
        <fullName evidence="2">Uncharacterized protein</fullName>
    </submittedName>
</protein>
<name>A0A1F7U176_9BACT</name>
<dbReference type="Proteomes" id="UP000177097">
    <property type="component" value="Unassembled WGS sequence"/>
</dbReference>
<reference evidence="2 3" key="1">
    <citation type="journal article" date="2016" name="Nat. Commun.">
        <title>Thousands of microbial genomes shed light on interconnected biogeochemical processes in an aquifer system.</title>
        <authorList>
            <person name="Anantharaman K."/>
            <person name="Brown C.T."/>
            <person name="Hug L.A."/>
            <person name="Sharon I."/>
            <person name="Castelle C.J."/>
            <person name="Probst A.J."/>
            <person name="Thomas B.C."/>
            <person name="Singh A."/>
            <person name="Wilkins M.J."/>
            <person name="Karaoz U."/>
            <person name="Brodie E.L."/>
            <person name="Williams K.H."/>
            <person name="Hubbard S.S."/>
            <person name="Banfield J.F."/>
        </authorList>
    </citation>
    <scope>NUCLEOTIDE SEQUENCE [LARGE SCALE GENOMIC DNA]</scope>
</reference>
<accession>A0A1F7U176</accession>
<evidence type="ECO:0000313" key="2">
    <source>
        <dbReference type="EMBL" id="OGL71437.1"/>
    </source>
</evidence>
<feature type="compositionally biased region" description="Polar residues" evidence="1">
    <location>
        <begin position="1"/>
        <end position="11"/>
    </location>
</feature>
<evidence type="ECO:0000256" key="1">
    <source>
        <dbReference type="SAM" id="MobiDB-lite"/>
    </source>
</evidence>
<sequence length="76" mass="8177">MAQGETSNTSKMPIEEPYGVDVGVCPGNSRVTRRERTVGPDGIDCGDGILWGSHTTDSERGDTAVMWDVNSSDLDF</sequence>
<feature type="region of interest" description="Disordered" evidence="1">
    <location>
        <begin position="1"/>
        <end position="42"/>
    </location>
</feature>
<organism evidence="2 3">
    <name type="scientific">Candidatus Uhrbacteria bacterium RIFCSPHIGHO2_02_FULL_53_13</name>
    <dbReference type="NCBI Taxonomy" id="1802389"/>
    <lineage>
        <taxon>Bacteria</taxon>
        <taxon>Candidatus Uhriibacteriota</taxon>
    </lineage>
</organism>